<dbReference type="AlphaFoldDB" id="A0AAD1KS51"/>
<dbReference type="PROSITE" id="PS51257">
    <property type="entry name" value="PROKAR_LIPOPROTEIN"/>
    <property type="match status" value="1"/>
</dbReference>
<organism evidence="1 2">
    <name type="scientific">Cutibacterium modestum</name>
    <dbReference type="NCBI Taxonomy" id="2559073"/>
    <lineage>
        <taxon>Bacteria</taxon>
        <taxon>Bacillati</taxon>
        <taxon>Actinomycetota</taxon>
        <taxon>Actinomycetes</taxon>
        <taxon>Propionibacteriales</taxon>
        <taxon>Propionibacteriaceae</taxon>
        <taxon>Cutibacterium</taxon>
    </lineage>
</organism>
<proteinExistence type="predicted"/>
<dbReference type="Proteomes" id="UP000825072">
    <property type="component" value="Chromosome 1"/>
</dbReference>
<sequence>MSLRRSSLPRQRWFIVILALLGGCALAMNTIVAGHVRDQIDTADVGKRLNYVVVDGPIDAAARQQMMGMNHVAEVYEWSQAGLLSDGDNGLPQIVWATAQIPDIPPATVSFDGHTRPLRSGEVIVPDAVNGHDLKDLLGETINVSYQRKTKASEAEAVPTKLKVVGLYDTSRPNNDGPDTVYVNVEDAKNWEAANAGMSPQTFDRQGVTRAYVEADSRAHVADVHRQLSQAGFSATSQADVVGYADQMTSHAQRMQTVLIVVIRLAALVLGVSVGSTISRQRGSQIAVFKAFGRSGGVDSRLP</sequence>
<protein>
    <submittedName>
        <fullName evidence="1">Uncharacterized protein</fullName>
    </submittedName>
</protein>
<evidence type="ECO:0000313" key="1">
    <source>
        <dbReference type="EMBL" id="BCY26056.1"/>
    </source>
</evidence>
<evidence type="ECO:0000313" key="2">
    <source>
        <dbReference type="Proteomes" id="UP000825072"/>
    </source>
</evidence>
<gene>
    <name evidence="1" type="ORF">KB1_20460</name>
</gene>
<accession>A0AAD1KS51</accession>
<reference evidence="1" key="1">
    <citation type="submission" date="2021-06" db="EMBL/GenBank/DDBJ databases">
        <title>Genome sequence of Cutibacterium modestum strain KB17-24694.</title>
        <authorList>
            <person name="Dekio I."/>
            <person name="Asahina A."/>
            <person name="Nishida M."/>
        </authorList>
    </citation>
    <scope>NUCLEOTIDE SEQUENCE</scope>
    <source>
        <strain evidence="1">KB17-24694</strain>
    </source>
</reference>
<name>A0AAD1KS51_9ACTN</name>
<dbReference type="EMBL" id="AP024747">
    <property type="protein sequence ID" value="BCY26056.1"/>
    <property type="molecule type" value="Genomic_DNA"/>
</dbReference>